<feature type="transmembrane region" description="Helical" evidence="1">
    <location>
        <begin position="417"/>
        <end position="439"/>
    </location>
</feature>
<dbReference type="RefSeq" id="WP_145097304.1">
    <property type="nucleotide sequence ID" value="NZ_CP036274.1"/>
</dbReference>
<keyword evidence="3" id="KW-1185">Reference proteome</keyword>
<dbReference type="KEGG" id="aagg:ETAA8_61080"/>
<dbReference type="Proteomes" id="UP000315017">
    <property type="component" value="Chromosome"/>
</dbReference>
<organism evidence="2 3">
    <name type="scientific">Anatilimnocola aggregata</name>
    <dbReference type="NCBI Taxonomy" id="2528021"/>
    <lineage>
        <taxon>Bacteria</taxon>
        <taxon>Pseudomonadati</taxon>
        <taxon>Planctomycetota</taxon>
        <taxon>Planctomycetia</taxon>
        <taxon>Pirellulales</taxon>
        <taxon>Pirellulaceae</taxon>
        <taxon>Anatilimnocola</taxon>
    </lineage>
</organism>
<feature type="transmembrane region" description="Helical" evidence="1">
    <location>
        <begin position="334"/>
        <end position="354"/>
    </location>
</feature>
<protein>
    <submittedName>
        <fullName evidence="2">Uncharacterized protein</fullName>
    </submittedName>
</protein>
<feature type="transmembrane region" description="Helical" evidence="1">
    <location>
        <begin position="602"/>
        <end position="626"/>
    </location>
</feature>
<name>A0A517YL49_9BACT</name>
<feature type="transmembrane region" description="Helical" evidence="1">
    <location>
        <begin position="209"/>
        <end position="227"/>
    </location>
</feature>
<evidence type="ECO:0000256" key="1">
    <source>
        <dbReference type="SAM" id="Phobius"/>
    </source>
</evidence>
<sequence>MMGNLSILFPSQPLFELVPMSPDKKADAELAPWPGSHAMPRWSVGELTDAPLFQWKNALAMIGPGLVMGAAAIGGGEWLAGPAVTAKYGGALLWIGTVSILFQVIYNIEISRYALYCGEPIFSGKFRIPPHPMFWVLIYFMLDWGSIAPYLAVNAAIPLEAIFLQRLPDPDNIPRDWWVHKFVATGLYLLVLIPLIFGGKIYNSLKVVMSFKLVAVITFLLFLGIFFSRPATWGEIFSGLFQIGTVPVLRGEDLNGNGILDPGEDFDRDGRLDVNEGLPPTIDTNGDGNPDAWEKDAEGNEIRFRDQDGDGKRDGYATENVFVYLWNHGTFPTLNLSLIATLGSLAAIAGNGGLTNAPISNFTRDQGWGMGSKVGAIPSVVGGHGISLSHEGCVFVVDEESLPRWRRWYRHILRDQLFVWMGACLIGVSLPSILSVEFLPRGTEASSWTGAAMTAGGVQDRVTDPAPGTLAYMPALRSLISGPNLGRFFWGATLFCGFLVMITSHTTTTDGFVRRWVDVFWTASPQLRKLPGTAVKYVYFFVLCGCAVLGLTILWTMDKPGKVFEMSTTFYNFAFAFSSWHTLVVNTTLLPPQLRPNWGVRIGLVLSGLYFAALGLLMSMKLFGYIS</sequence>
<feature type="transmembrane region" description="Helical" evidence="1">
    <location>
        <begin position="537"/>
        <end position="557"/>
    </location>
</feature>
<feature type="transmembrane region" description="Helical" evidence="1">
    <location>
        <begin position="488"/>
        <end position="506"/>
    </location>
</feature>
<gene>
    <name evidence="2" type="ORF">ETAA8_61080</name>
</gene>
<dbReference type="AlphaFoldDB" id="A0A517YL49"/>
<evidence type="ECO:0000313" key="3">
    <source>
        <dbReference type="Proteomes" id="UP000315017"/>
    </source>
</evidence>
<proteinExistence type="predicted"/>
<feature type="transmembrane region" description="Helical" evidence="1">
    <location>
        <begin position="58"/>
        <end position="76"/>
    </location>
</feature>
<keyword evidence="1" id="KW-0472">Membrane</keyword>
<feature type="transmembrane region" description="Helical" evidence="1">
    <location>
        <begin position="569"/>
        <end position="590"/>
    </location>
</feature>
<dbReference type="NCBIfam" id="NF037982">
    <property type="entry name" value="Nramp_1"/>
    <property type="match status" value="2"/>
</dbReference>
<keyword evidence="1" id="KW-1133">Transmembrane helix</keyword>
<feature type="transmembrane region" description="Helical" evidence="1">
    <location>
        <begin position="88"/>
        <end position="106"/>
    </location>
</feature>
<feature type="transmembrane region" description="Helical" evidence="1">
    <location>
        <begin position="177"/>
        <end position="197"/>
    </location>
</feature>
<evidence type="ECO:0000313" key="2">
    <source>
        <dbReference type="EMBL" id="QDU30955.1"/>
    </source>
</evidence>
<feature type="transmembrane region" description="Helical" evidence="1">
    <location>
        <begin position="134"/>
        <end position="157"/>
    </location>
</feature>
<keyword evidence="1" id="KW-0812">Transmembrane</keyword>
<dbReference type="EMBL" id="CP036274">
    <property type="protein sequence ID" value="QDU30955.1"/>
    <property type="molecule type" value="Genomic_DNA"/>
</dbReference>
<accession>A0A517YL49</accession>
<dbReference type="OrthoDB" id="3496044at2"/>
<reference evidence="2 3" key="1">
    <citation type="submission" date="2019-02" db="EMBL/GenBank/DDBJ databases">
        <title>Deep-cultivation of Planctomycetes and their phenomic and genomic characterization uncovers novel biology.</title>
        <authorList>
            <person name="Wiegand S."/>
            <person name="Jogler M."/>
            <person name="Boedeker C."/>
            <person name="Pinto D."/>
            <person name="Vollmers J."/>
            <person name="Rivas-Marin E."/>
            <person name="Kohn T."/>
            <person name="Peeters S.H."/>
            <person name="Heuer A."/>
            <person name="Rast P."/>
            <person name="Oberbeckmann S."/>
            <person name="Bunk B."/>
            <person name="Jeske O."/>
            <person name="Meyerdierks A."/>
            <person name="Storesund J.E."/>
            <person name="Kallscheuer N."/>
            <person name="Luecker S."/>
            <person name="Lage O.M."/>
            <person name="Pohl T."/>
            <person name="Merkel B.J."/>
            <person name="Hornburger P."/>
            <person name="Mueller R.-W."/>
            <person name="Bruemmer F."/>
            <person name="Labrenz M."/>
            <person name="Spormann A.M."/>
            <person name="Op den Camp H."/>
            <person name="Overmann J."/>
            <person name="Amann R."/>
            <person name="Jetten M.S.M."/>
            <person name="Mascher T."/>
            <person name="Medema M.H."/>
            <person name="Devos D.P."/>
            <person name="Kaster A.-K."/>
            <person name="Ovreas L."/>
            <person name="Rohde M."/>
            <person name="Galperin M.Y."/>
            <person name="Jogler C."/>
        </authorList>
    </citation>
    <scope>NUCLEOTIDE SEQUENCE [LARGE SCALE GENOMIC DNA]</scope>
    <source>
        <strain evidence="2 3">ETA_A8</strain>
    </source>
</reference>